<dbReference type="OrthoDB" id="696485at2759"/>
<dbReference type="InParanoid" id="A0A0Q3G834"/>
<keyword evidence="3" id="KW-1185">Reference proteome</keyword>
<evidence type="ECO:0000313" key="1">
    <source>
        <dbReference type="EMBL" id="KQK07544.1"/>
    </source>
</evidence>
<proteinExistence type="predicted"/>
<accession>A0A0Q3G834</accession>
<organism evidence="1">
    <name type="scientific">Brachypodium distachyon</name>
    <name type="common">Purple false brome</name>
    <name type="synonym">Trachynia distachya</name>
    <dbReference type="NCBI Taxonomy" id="15368"/>
    <lineage>
        <taxon>Eukaryota</taxon>
        <taxon>Viridiplantae</taxon>
        <taxon>Streptophyta</taxon>
        <taxon>Embryophyta</taxon>
        <taxon>Tracheophyta</taxon>
        <taxon>Spermatophyta</taxon>
        <taxon>Magnoliopsida</taxon>
        <taxon>Liliopsida</taxon>
        <taxon>Poales</taxon>
        <taxon>Poaceae</taxon>
        <taxon>BOP clade</taxon>
        <taxon>Pooideae</taxon>
        <taxon>Stipodae</taxon>
        <taxon>Brachypodieae</taxon>
        <taxon>Brachypodium</taxon>
    </lineage>
</organism>
<dbReference type="Gramene" id="KQK07544">
    <property type="protein sequence ID" value="KQK07544"/>
    <property type="gene ID" value="BRADI_2g36165v3"/>
</dbReference>
<feature type="non-terminal residue" evidence="1">
    <location>
        <position position="1"/>
    </location>
</feature>
<sequence length="79" mass="9313">VWDLAAPPEINQHSWTSYICSILWHIWKAWNDIVFNAITCSATEIISRAASYLATWRHRFKPKDREDVLHAWAFLLNCI</sequence>
<dbReference type="AlphaFoldDB" id="A0A0Q3G834"/>
<evidence type="ECO:0000313" key="2">
    <source>
        <dbReference type="EnsemblPlants" id="KQK07544"/>
    </source>
</evidence>
<name>A0A0Q3G834_BRADI</name>
<dbReference type="EMBL" id="CM000881">
    <property type="protein sequence ID" value="KQK07544.1"/>
    <property type="molecule type" value="Genomic_DNA"/>
</dbReference>
<reference evidence="1" key="2">
    <citation type="submission" date="2017-06" db="EMBL/GenBank/DDBJ databases">
        <title>WGS assembly of Brachypodium distachyon.</title>
        <authorList>
            <consortium name="The International Brachypodium Initiative"/>
            <person name="Lucas S."/>
            <person name="Harmon-Smith M."/>
            <person name="Lail K."/>
            <person name="Tice H."/>
            <person name="Grimwood J."/>
            <person name="Bruce D."/>
            <person name="Barry K."/>
            <person name="Shu S."/>
            <person name="Lindquist E."/>
            <person name="Wang M."/>
            <person name="Pitluck S."/>
            <person name="Vogel J.P."/>
            <person name="Garvin D.F."/>
            <person name="Mockler T.C."/>
            <person name="Schmutz J."/>
            <person name="Rokhsar D."/>
            <person name="Bevan M.W."/>
        </authorList>
    </citation>
    <scope>NUCLEOTIDE SEQUENCE</scope>
    <source>
        <strain evidence="1">Bd21</strain>
    </source>
</reference>
<reference evidence="1 2" key="1">
    <citation type="journal article" date="2010" name="Nature">
        <title>Genome sequencing and analysis of the model grass Brachypodium distachyon.</title>
        <authorList>
            <consortium name="International Brachypodium Initiative"/>
        </authorList>
    </citation>
    <scope>NUCLEOTIDE SEQUENCE [LARGE SCALE GENOMIC DNA]</scope>
    <source>
        <strain evidence="1 2">Bd21</strain>
    </source>
</reference>
<gene>
    <name evidence="1" type="ORF">BRADI_2g36165v3</name>
</gene>
<evidence type="ECO:0000313" key="3">
    <source>
        <dbReference type="Proteomes" id="UP000008810"/>
    </source>
</evidence>
<dbReference type="EnsemblPlants" id="KQK07544">
    <property type="protein sequence ID" value="KQK07544"/>
    <property type="gene ID" value="BRADI_2g36165v3"/>
</dbReference>
<dbReference type="Proteomes" id="UP000008810">
    <property type="component" value="Chromosome 2"/>
</dbReference>
<reference evidence="2" key="3">
    <citation type="submission" date="2018-08" db="UniProtKB">
        <authorList>
            <consortium name="EnsemblPlants"/>
        </authorList>
    </citation>
    <scope>IDENTIFICATION</scope>
    <source>
        <strain evidence="2">cv. Bd21</strain>
    </source>
</reference>
<protein>
    <submittedName>
        <fullName evidence="1 2">Uncharacterized protein</fullName>
    </submittedName>
</protein>